<dbReference type="Gene3D" id="2.40.50.40">
    <property type="match status" value="1"/>
</dbReference>
<keyword evidence="7" id="KW-1185">Reference proteome</keyword>
<gene>
    <name evidence="6" type="ORF">V5O48_017883</name>
</gene>
<name>A0ABR3EMV5_9AGAR</name>
<dbReference type="Proteomes" id="UP001465976">
    <property type="component" value="Unassembled WGS sequence"/>
</dbReference>
<evidence type="ECO:0000313" key="7">
    <source>
        <dbReference type="Proteomes" id="UP001465976"/>
    </source>
</evidence>
<dbReference type="PROSITE" id="PS50013">
    <property type="entry name" value="CHROMO_2"/>
    <property type="match status" value="1"/>
</dbReference>
<accession>A0ABR3EMV5</accession>
<evidence type="ECO:0000256" key="1">
    <source>
        <dbReference type="ARBA" id="ARBA00004123"/>
    </source>
</evidence>
<reference evidence="6 7" key="1">
    <citation type="submission" date="2024-02" db="EMBL/GenBank/DDBJ databases">
        <title>A draft genome for the cacao thread blight pathogen Marasmius crinis-equi.</title>
        <authorList>
            <person name="Cohen S.P."/>
            <person name="Baruah I.K."/>
            <person name="Amoako-Attah I."/>
            <person name="Bukari Y."/>
            <person name="Meinhardt L.W."/>
            <person name="Bailey B.A."/>
        </authorList>
    </citation>
    <scope>NUCLEOTIDE SEQUENCE [LARGE SCALE GENOMIC DNA]</scope>
    <source>
        <strain evidence="6 7">GH-76</strain>
    </source>
</reference>
<evidence type="ECO:0000256" key="2">
    <source>
        <dbReference type="ARBA" id="ARBA00023242"/>
    </source>
</evidence>
<dbReference type="PANTHER" id="PTHR22812">
    <property type="entry name" value="CHROMOBOX PROTEIN"/>
    <property type="match status" value="1"/>
</dbReference>
<feature type="transmembrane region" description="Helical" evidence="4">
    <location>
        <begin position="234"/>
        <end position="254"/>
    </location>
</feature>
<dbReference type="SUPFAM" id="SSF54160">
    <property type="entry name" value="Chromo domain-like"/>
    <property type="match status" value="1"/>
</dbReference>
<organism evidence="6 7">
    <name type="scientific">Marasmius crinis-equi</name>
    <dbReference type="NCBI Taxonomy" id="585013"/>
    <lineage>
        <taxon>Eukaryota</taxon>
        <taxon>Fungi</taxon>
        <taxon>Dikarya</taxon>
        <taxon>Basidiomycota</taxon>
        <taxon>Agaricomycotina</taxon>
        <taxon>Agaricomycetes</taxon>
        <taxon>Agaricomycetidae</taxon>
        <taxon>Agaricales</taxon>
        <taxon>Marasmiineae</taxon>
        <taxon>Marasmiaceae</taxon>
        <taxon>Marasmius</taxon>
    </lineage>
</organism>
<dbReference type="InterPro" id="IPR000953">
    <property type="entry name" value="Chromo/chromo_shadow_dom"/>
</dbReference>
<dbReference type="EMBL" id="JBAHYK010002945">
    <property type="protein sequence ID" value="KAL0564170.1"/>
    <property type="molecule type" value="Genomic_DNA"/>
</dbReference>
<feature type="region of interest" description="Disordered" evidence="3">
    <location>
        <begin position="132"/>
        <end position="166"/>
    </location>
</feature>
<keyword evidence="4" id="KW-0812">Transmembrane</keyword>
<dbReference type="InterPro" id="IPR016197">
    <property type="entry name" value="Chromo-like_dom_sf"/>
</dbReference>
<keyword evidence="4" id="KW-1133">Transmembrane helix</keyword>
<feature type="region of interest" description="Disordered" evidence="3">
    <location>
        <begin position="279"/>
        <end position="323"/>
    </location>
</feature>
<feature type="domain" description="Chromo" evidence="5">
    <location>
        <begin position="47"/>
        <end position="115"/>
    </location>
</feature>
<dbReference type="InterPro" id="IPR051219">
    <property type="entry name" value="Heterochromatin_chromo-domain"/>
</dbReference>
<sequence length="323" mass="37749">MAFDAQHRRKSFSYRRQLDFIRRQYAVDSIHRVEGLLKIMSNGVETWEVDYIRAARHTVDGKWTFRVKWVGYSCRHNSFVKIDTAMWEPEECLIDCAVAVHDFSENSALKEVEDDGREVYEGNPAWLREKAKAAKTRDAQQPANPKPTIYSNEEEPDPSTLWKPPSHFGVDENDRTLTYETVVDCLDLVGIDGRELYRRVKRDNKDGDEKVSQMNHLYGQCLTIKHPRTGLKKIIALLVTSYLVNLILTIQFLGPYCRKETYFVSSKWIFGDENKRQAAITKAKEKHQKQKTSRKRKRKAEEKKLQKELEEREATENHSKIPL</sequence>
<evidence type="ECO:0000256" key="3">
    <source>
        <dbReference type="SAM" id="MobiDB-lite"/>
    </source>
</evidence>
<keyword evidence="4" id="KW-0472">Membrane</keyword>
<protein>
    <recommendedName>
        <fullName evidence="5">Chromo domain-containing protein</fullName>
    </recommendedName>
</protein>
<keyword evidence="2" id="KW-0539">Nucleus</keyword>
<comment type="subcellular location">
    <subcellularLocation>
        <location evidence="1">Nucleus</location>
    </subcellularLocation>
</comment>
<evidence type="ECO:0000256" key="4">
    <source>
        <dbReference type="SAM" id="Phobius"/>
    </source>
</evidence>
<proteinExistence type="predicted"/>
<feature type="compositionally biased region" description="Basic residues" evidence="3">
    <location>
        <begin position="284"/>
        <end position="298"/>
    </location>
</feature>
<evidence type="ECO:0000259" key="5">
    <source>
        <dbReference type="PROSITE" id="PS50013"/>
    </source>
</evidence>
<comment type="caution">
    <text evidence="6">The sequence shown here is derived from an EMBL/GenBank/DDBJ whole genome shotgun (WGS) entry which is preliminary data.</text>
</comment>
<evidence type="ECO:0000313" key="6">
    <source>
        <dbReference type="EMBL" id="KAL0564170.1"/>
    </source>
</evidence>
<feature type="compositionally biased region" description="Basic and acidic residues" evidence="3">
    <location>
        <begin position="299"/>
        <end position="323"/>
    </location>
</feature>